<comment type="similarity">
    <text evidence="2">In the central section; belongs to the CRISPR-associated helicase Cas3 family.</text>
</comment>
<keyword evidence="11" id="KW-0255">Endonuclease</keyword>
<evidence type="ECO:0000259" key="10">
    <source>
        <dbReference type="PROSITE" id="PS51643"/>
    </source>
</evidence>
<dbReference type="PROSITE" id="PS51192">
    <property type="entry name" value="HELICASE_ATP_BIND_1"/>
    <property type="match status" value="1"/>
</dbReference>
<keyword evidence="4" id="KW-0547">Nucleotide-binding</keyword>
<dbReference type="GO" id="GO:0004519">
    <property type="term" value="F:endonuclease activity"/>
    <property type="evidence" value="ECO:0007669"/>
    <property type="project" value="UniProtKB-KW"/>
</dbReference>
<dbReference type="InterPro" id="IPR011545">
    <property type="entry name" value="DEAD/DEAH_box_helicase_dom"/>
</dbReference>
<dbReference type="GO" id="GO:0003676">
    <property type="term" value="F:nucleic acid binding"/>
    <property type="evidence" value="ECO:0007669"/>
    <property type="project" value="InterPro"/>
</dbReference>
<dbReference type="EC" id="3.6.4.-" evidence="11"/>
<feature type="domain" description="HD Cas3-type" evidence="10">
    <location>
        <begin position="693"/>
        <end position="873"/>
    </location>
</feature>
<comment type="similarity">
    <text evidence="1">In the N-terminal section; belongs to the CRISPR-associated nuclease Cas3-HD family.</text>
</comment>
<comment type="caution">
    <text evidence="11">The sequence shown here is derived from an EMBL/GenBank/DDBJ whole genome shotgun (WGS) entry which is preliminary data.</text>
</comment>
<evidence type="ECO:0000256" key="3">
    <source>
        <dbReference type="ARBA" id="ARBA00022723"/>
    </source>
</evidence>
<dbReference type="AlphaFoldDB" id="A0A840IE81"/>
<keyword evidence="6 11" id="KW-0347">Helicase</keyword>
<keyword evidence="5 11" id="KW-0378">Hydrolase</keyword>
<name>A0A840IE81_9ACTN</name>
<evidence type="ECO:0000313" key="11">
    <source>
        <dbReference type="EMBL" id="MBB4663297.1"/>
    </source>
</evidence>
<dbReference type="PROSITE" id="PS51643">
    <property type="entry name" value="HD_CAS3"/>
    <property type="match status" value="1"/>
</dbReference>
<protein>
    <submittedName>
        <fullName evidence="11">CRISPR-associated endonuclease/helicase Cas3</fullName>
        <ecNumber evidence="11">3.1.-.-</ecNumber>
        <ecNumber evidence="11">3.6.4.-</ecNumber>
    </submittedName>
</protein>
<dbReference type="SUPFAM" id="SSF52540">
    <property type="entry name" value="P-loop containing nucleoside triphosphate hydrolases"/>
    <property type="match status" value="1"/>
</dbReference>
<gene>
    <name evidence="11" type="ORF">BDZ31_002886</name>
</gene>
<dbReference type="GO" id="GO:0004386">
    <property type="term" value="F:helicase activity"/>
    <property type="evidence" value="ECO:0007669"/>
    <property type="project" value="UniProtKB-KW"/>
</dbReference>
<dbReference type="InterPro" id="IPR014001">
    <property type="entry name" value="Helicase_ATP-bd"/>
</dbReference>
<accession>A0A840IE81</accession>
<dbReference type="GO" id="GO:0051607">
    <property type="term" value="P:defense response to virus"/>
    <property type="evidence" value="ECO:0007669"/>
    <property type="project" value="UniProtKB-KW"/>
</dbReference>
<keyword evidence="7" id="KW-0067">ATP-binding</keyword>
<evidence type="ECO:0000256" key="2">
    <source>
        <dbReference type="ARBA" id="ARBA00009046"/>
    </source>
</evidence>
<dbReference type="InterPro" id="IPR006483">
    <property type="entry name" value="CRISPR-assoc_Cas3_HD"/>
</dbReference>
<feature type="domain" description="Helicase ATP-binding" evidence="9">
    <location>
        <begin position="28"/>
        <end position="254"/>
    </location>
</feature>
<dbReference type="EC" id="3.1.-.-" evidence="11"/>
<dbReference type="EMBL" id="JACHNU010000003">
    <property type="protein sequence ID" value="MBB4663297.1"/>
    <property type="molecule type" value="Genomic_DNA"/>
</dbReference>
<organism evidence="11 12">
    <name type="scientific">Conexibacter arvalis</name>
    <dbReference type="NCBI Taxonomy" id="912552"/>
    <lineage>
        <taxon>Bacteria</taxon>
        <taxon>Bacillati</taxon>
        <taxon>Actinomycetota</taxon>
        <taxon>Thermoleophilia</taxon>
        <taxon>Solirubrobacterales</taxon>
        <taxon>Conexibacteraceae</taxon>
        <taxon>Conexibacter</taxon>
    </lineage>
</organism>
<evidence type="ECO:0000256" key="8">
    <source>
        <dbReference type="ARBA" id="ARBA00023118"/>
    </source>
</evidence>
<proteinExistence type="inferred from homology"/>
<keyword evidence="3" id="KW-0479">Metal-binding</keyword>
<evidence type="ECO:0000256" key="5">
    <source>
        <dbReference type="ARBA" id="ARBA00022801"/>
    </source>
</evidence>
<dbReference type="InterPro" id="IPR038257">
    <property type="entry name" value="CRISPR-assoc_Cas3_HD_sf"/>
</dbReference>
<evidence type="ECO:0000256" key="4">
    <source>
        <dbReference type="ARBA" id="ARBA00022741"/>
    </source>
</evidence>
<dbReference type="GO" id="GO:0005524">
    <property type="term" value="F:ATP binding"/>
    <property type="evidence" value="ECO:0007669"/>
    <property type="project" value="UniProtKB-KW"/>
</dbReference>
<dbReference type="InterPro" id="IPR013444">
    <property type="entry name" value="Helicase_Cas3_CRISPR-ass_Anaes"/>
</dbReference>
<evidence type="ECO:0000256" key="7">
    <source>
        <dbReference type="ARBA" id="ARBA00022840"/>
    </source>
</evidence>
<evidence type="ECO:0000259" key="9">
    <source>
        <dbReference type="PROSITE" id="PS51192"/>
    </source>
</evidence>
<dbReference type="GO" id="GO:0046872">
    <property type="term" value="F:metal ion binding"/>
    <property type="evidence" value="ECO:0007669"/>
    <property type="project" value="UniProtKB-KW"/>
</dbReference>
<dbReference type="InterPro" id="IPR027417">
    <property type="entry name" value="P-loop_NTPase"/>
</dbReference>
<keyword evidence="8" id="KW-0051">Antiviral defense</keyword>
<dbReference type="NCBIfam" id="TIGR02621">
    <property type="entry name" value="cas3_GSU0051"/>
    <property type="match status" value="1"/>
</dbReference>
<dbReference type="Pfam" id="PF18019">
    <property type="entry name" value="Cas3_HD"/>
    <property type="match status" value="1"/>
</dbReference>
<sequence length="878" mass="93635">MLERFRRFFAVTNGGARPYPWQEALLASIAASGRWPAAIAAPTGSGKSSVVDIHVFLVAERERARAAGRDTIARPPRRLVLVAPRRVLVEDQFLRAQQLAEAIARAEGASDPIVGEVADALRRLTTSEVDEAEQPSPLGVTRLRGGVRLDTRWRLDPAQCQVICATPQMWGSRLLGRGFRGSRLSRNLEMGLLGHDVAVVVDEAHLHGRLVETASKVASLSAPPIGLQVVAMSATPNGVAAAHGLTEADSADPELNRRVRARKRVELVEVDDWRRDAVPAIVEHAEAHRGLGTVGVFVNTVEMALHVAAKLDGEVELVCGRMRPADVAAMRDRRPGLLEPRGNADVDFLVSTQSLEVGVDLDLPAIVTAIAPAAALAQRAGRLNRGGRRDDAVLTVVAPRTLATAKPETLDRTFAPYTGADIVAAATWLAQLEGDASPARISATPLPRTGDALAVPALTGVELETAAMSSVVLAADIEPAFYVEEPTEQADRSISIAGREHLDLAPEVVRQALLAAPPRAHELAALSLDARRLIDAVVTAGDGSCWVMRSEQGRRSAERLAAPDDLAPGDTLIVPAASRICTAGVIGVPRGRPTPIGDVMRRRPDGLTPDAVVKLSRAEVEAAVGDLPLGGRKARGALASLVAAAGAHDVADALARLRLRDLAVTWCAVEEDEHGLLVAVATDHDGRLPAIGVGRDAVTLDAHGIEVEARLVRIVGALDLPSGALGVALEQLAQAARWHDEGKRHPRFQRRMGAPPDGPPLAKPAPGHVADRGDGWRHEQLSAAVAWANSDRDPVQAVIVAGHHGHGLPLFDRDPEAVLDGWGDCERAVRDALDELFGPFGVYERERLRLQRSLGVHRLAYLEALLRCADMQVSREGR</sequence>
<dbReference type="Gene3D" id="1.10.3210.30">
    <property type="match status" value="1"/>
</dbReference>
<evidence type="ECO:0000256" key="6">
    <source>
        <dbReference type="ARBA" id="ARBA00022806"/>
    </source>
</evidence>
<dbReference type="Pfam" id="PF22590">
    <property type="entry name" value="Cas3-like_C_2"/>
    <property type="match status" value="1"/>
</dbReference>
<dbReference type="Gene3D" id="3.40.50.300">
    <property type="entry name" value="P-loop containing nucleotide triphosphate hydrolases"/>
    <property type="match status" value="2"/>
</dbReference>
<keyword evidence="11" id="KW-0540">Nuclease</keyword>
<dbReference type="SMART" id="SM00487">
    <property type="entry name" value="DEXDc"/>
    <property type="match status" value="1"/>
</dbReference>
<keyword evidence="12" id="KW-1185">Reference proteome</keyword>
<reference evidence="11 12" key="1">
    <citation type="submission" date="2020-08" db="EMBL/GenBank/DDBJ databases">
        <title>Genomic Encyclopedia of Archaeal and Bacterial Type Strains, Phase II (KMG-II): from individual species to whole genera.</title>
        <authorList>
            <person name="Goeker M."/>
        </authorList>
    </citation>
    <scope>NUCLEOTIDE SEQUENCE [LARGE SCALE GENOMIC DNA]</scope>
    <source>
        <strain evidence="11 12">DSM 23288</strain>
    </source>
</reference>
<dbReference type="Proteomes" id="UP000585272">
    <property type="component" value="Unassembled WGS sequence"/>
</dbReference>
<evidence type="ECO:0000313" key="12">
    <source>
        <dbReference type="Proteomes" id="UP000585272"/>
    </source>
</evidence>
<dbReference type="GO" id="GO:0016787">
    <property type="term" value="F:hydrolase activity"/>
    <property type="evidence" value="ECO:0007669"/>
    <property type="project" value="UniProtKB-KW"/>
</dbReference>
<evidence type="ECO:0000256" key="1">
    <source>
        <dbReference type="ARBA" id="ARBA00006847"/>
    </source>
</evidence>
<dbReference type="InterPro" id="IPR054712">
    <property type="entry name" value="Cas3-like_dom"/>
</dbReference>
<dbReference type="Pfam" id="PF00270">
    <property type="entry name" value="DEAD"/>
    <property type="match status" value="1"/>
</dbReference>